<dbReference type="SUPFAM" id="SSF47986">
    <property type="entry name" value="DEATH domain"/>
    <property type="match status" value="1"/>
</dbReference>
<gene>
    <name evidence="1" type="primary">109591852</name>
</gene>
<dbReference type="OrthoDB" id="10668517at2759"/>
<reference evidence="1" key="2">
    <citation type="submission" date="2017-05" db="UniProtKB">
        <authorList>
            <consortium name="EnsemblMetazoa"/>
        </authorList>
    </citation>
    <scope>IDENTIFICATION</scope>
</reference>
<accession>A0A1X7SR41</accession>
<dbReference type="EnsemblMetazoa" id="XM_020007466.1">
    <property type="protein sequence ID" value="XP_019863025.1"/>
    <property type="gene ID" value="LOC109591852"/>
</dbReference>
<dbReference type="AlphaFoldDB" id="A0A1X7SR41"/>
<name>A0A1X7SR41_AMPQE</name>
<sequence>MKVVSDSAGSLSVEHNHVNAFSCPKDKSCYCVIEEDFEVNCTSCDESADIQLSDAIASYWCWFDLDCGPKVVTSDSEYSQTLNISCLDQILTDMKEGHFRNCSWFDLGLKLGLYDTTLSDIESNSTEVEECLRKCIAKWLEGADGVNAKGRPSWTTLVKALEQCDKRSTADHIRCKRLTRAAHQ</sequence>
<dbReference type="InterPro" id="IPR011029">
    <property type="entry name" value="DEATH-like_dom_sf"/>
</dbReference>
<evidence type="ECO:0000313" key="2">
    <source>
        <dbReference type="Proteomes" id="UP000007879"/>
    </source>
</evidence>
<evidence type="ECO:0000313" key="1">
    <source>
        <dbReference type="EnsemblMetazoa" id="Aqu2.1.04591_001"/>
    </source>
</evidence>
<keyword evidence="2" id="KW-1185">Reference proteome</keyword>
<dbReference type="Gene3D" id="1.10.533.10">
    <property type="entry name" value="Death Domain, Fas"/>
    <property type="match status" value="1"/>
</dbReference>
<proteinExistence type="predicted"/>
<evidence type="ECO:0008006" key="3">
    <source>
        <dbReference type="Google" id="ProtNLM"/>
    </source>
</evidence>
<dbReference type="InParanoid" id="A0A1X7SR41"/>
<dbReference type="Proteomes" id="UP000007879">
    <property type="component" value="Unassembled WGS sequence"/>
</dbReference>
<dbReference type="EnsemblMetazoa" id="Aqu2.1.04591_001">
    <property type="protein sequence ID" value="Aqu2.1.04591_001"/>
    <property type="gene ID" value="Aqu2.1.04591"/>
</dbReference>
<reference evidence="2" key="1">
    <citation type="journal article" date="2010" name="Nature">
        <title>The Amphimedon queenslandica genome and the evolution of animal complexity.</title>
        <authorList>
            <person name="Srivastava M."/>
            <person name="Simakov O."/>
            <person name="Chapman J."/>
            <person name="Fahey B."/>
            <person name="Gauthier M.E."/>
            <person name="Mitros T."/>
            <person name="Richards G.S."/>
            <person name="Conaco C."/>
            <person name="Dacre M."/>
            <person name="Hellsten U."/>
            <person name="Larroux C."/>
            <person name="Putnam N.H."/>
            <person name="Stanke M."/>
            <person name="Adamska M."/>
            <person name="Darling A."/>
            <person name="Degnan S.M."/>
            <person name="Oakley T.H."/>
            <person name="Plachetzki D.C."/>
            <person name="Zhai Y."/>
            <person name="Adamski M."/>
            <person name="Calcino A."/>
            <person name="Cummins S.F."/>
            <person name="Goodstein D.M."/>
            <person name="Harris C."/>
            <person name="Jackson D.J."/>
            <person name="Leys S.P."/>
            <person name="Shu S."/>
            <person name="Woodcroft B.J."/>
            <person name="Vervoort M."/>
            <person name="Kosik K.S."/>
            <person name="Manning G."/>
            <person name="Degnan B.M."/>
            <person name="Rokhsar D.S."/>
        </authorList>
    </citation>
    <scope>NUCLEOTIDE SEQUENCE [LARGE SCALE GENOMIC DNA]</scope>
</reference>
<protein>
    <recommendedName>
        <fullName evidence="3">Death domain-containing protein</fullName>
    </recommendedName>
</protein>
<dbReference type="KEGG" id="aqu:109591852"/>
<organism evidence="1">
    <name type="scientific">Amphimedon queenslandica</name>
    <name type="common">Sponge</name>
    <dbReference type="NCBI Taxonomy" id="400682"/>
    <lineage>
        <taxon>Eukaryota</taxon>
        <taxon>Metazoa</taxon>
        <taxon>Porifera</taxon>
        <taxon>Demospongiae</taxon>
        <taxon>Heteroscleromorpha</taxon>
        <taxon>Haplosclerida</taxon>
        <taxon>Niphatidae</taxon>
        <taxon>Amphimedon</taxon>
    </lineage>
</organism>